<feature type="coiled-coil region" evidence="2">
    <location>
        <begin position="92"/>
        <end position="172"/>
    </location>
</feature>
<feature type="domain" description="CusB-like beta-barrel" evidence="3">
    <location>
        <begin position="238"/>
        <end position="309"/>
    </location>
</feature>
<dbReference type="GO" id="GO:0015562">
    <property type="term" value="F:efflux transmembrane transporter activity"/>
    <property type="evidence" value="ECO:0007669"/>
    <property type="project" value="TreeGrafter"/>
</dbReference>
<dbReference type="Pfam" id="PF25954">
    <property type="entry name" value="Beta-barrel_RND_2"/>
    <property type="match status" value="1"/>
</dbReference>
<organism evidence="4 5">
    <name type="scientific">Aquimonas voraii</name>
    <dbReference type="NCBI Taxonomy" id="265719"/>
    <lineage>
        <taxon>Bacteria</taxon>
        <taxon>Pseudomonadati</taxon>
        <taxon>Pseudomonadota</taxon>
        <taxon>Gammaproteobacteria</taxon>
        <taxon>Lysobacterales</taxon>
        <taxon>Lysobacteraceae</taxon>
        <taxon>Aquimonas</taxon>
    </lineage>
</organism>
<dbReference type="Gene3D" id="2.40.50.100">
    <property type="match status" value="1"/>
</dbReference>
<evidence type="ECO:0000313" key="5">
    <source>
        <dbReference type="Proteomes" id="UP000199603"/>
    </source>
</evidence>
<comment type="similarity">
    <text evidence="1">Belongs to the membrane fusion protein (MFP) (TC 8.A.1) family.</text>
</comment>
<dbReference type="PANTHER" id="PTHR30469">
    <property type="entry name" value="MULTIDRUG RESISTANCE PROTEIN MDTA"/>
    <property type="match status" value="1"/>
</dbReference>
<evidence type="ECO:0000256" key="2">
    <source>
        <dbReference type="SAM" id="Coils"/>
    </source>
</evidence>
<evidence type="ECO:0000256" key="1">
    <source>
        <dbReference type="ARBA" id="ARBA00009477"/>
    </source>
</evidence>
<dbReference type="Gene3D" id="2.40.420.20">
    <property type="match status" value="1"/>
</dbReference>
<proteinExistence type="inferred from homology"/>
<dbReference type="PANTHER" id="PTHR30469:SF15">
    <property type="entry name" value="HLYD FAMILY OF SECRETION PROTEINS"/>
    <property type="match status" value="1"/>
</dbReference>
<keyword evidence="5" id="KW-1185">Reference proteome</keyword>
<reference evidence="4 5" key="1">
    <citation type="submission" date="2016-10" db="EMBL/GenBank/DDBJ databases">
        <authorList>
            <person name="de Groot N.N."/>
        </authorList>
    </citation>
    <scope>NUCLEOTIDE SEQUENCE [LARGE SCALE GENOMIC DNA]</scope>
    <source>
        <strain evidence="4 5">DSM 16957</strain>
    </source>
</reference>
<dbReference type="GO" id="GO:1990281">
    <property type="term" value="C:efflux pump complex"/>
    <property type="evidence" value="ECO:0007669"/>
    <property type="project" value="TreeGrafter"/>
</dbReference>
<dbReference type="InterPro" id="IPR006143">
    <property type="entry name" value="RND_pump_MFP"/>
</dbReference>
<dbReference type="Proteomes" id="UP000199603">
    <property type="component" value="Unassembled WGS sequence"/>
</dbReference>
<protein>
    <submittedName>
        <fullName evidence="4">HlyD family secretion protein</fullName>
    </submittedName>
</protein>
<dbReference type="Gene3D" id="2.40.30.170">
    <property type="match status" value="1"/>
</dbReference>
<dbReference type="EMBL" id="FNAG01000003">
    <property type="protein sequence ID" value="SDD52424.1"/>
    <property type="molecule type" value="Genomic_DNA"/>
</dbReference>
<gene>
    <name evidence="4" type="ORF">SAMN04488509_10360</name>
</gene>
<dbReference type="SUPFAM" id="SSF111369">
    <property type="entry name" value="HlyD-like secretion proteins"/>
    <property type="match status" value="1"/>
</dbReference>
<dbReference type="OrthoDB" id="9806939at2"/>
<name>A0A1G6VFV6_9GAMM</name>
<dbReference type="NCBIfam" id="TIGR01730">
    <property type="entry name" value="RND_mfp"/>
    <property type="match status" value="1"/>
</dbReference>
<sequence>MARLRLPRWPWLLAIGVGLLVLLRLPGWVQGPEVTVYAVERGPLLANVVATGRVQTPSRVTLGSEIAGVLVERSVTDGDRVAPGQVIARLRDDELRARLHEAEAALAQLELRQRPESQAALREARARAQQARREAERLATLVARGLVAKEQAEQAQETREIAEAQAARAATVAAALAPGGVEEQLLRERIATASALLARSEVRSLVAGTVLRRLAEPGDVLSAGRGIVEVAVDGPTEIVAQVDERNLDRLALGQPALVSADAFPERREPGEVSFIAPAVDPQTGTVEVRVRVPEPPAYLRQDMTVSIDVEVGRREDALSLPLDALRNPRAGAAEVLAVREGRVERLRLRTGLRGLGRVEVLEGLSAGDFVLPARAVVEPGARVRPRPAG</sequence>
<evidence type="ECO:0000313" key="4">
    <source>
        <dbReference type="EMBL" id="SDD52424.1"/>
    </source>
</evidence>
<dbReference type="AlphaFoldDB" id="A0A1G6VFV6"/>
<accession>A0A1G6VFV6</accession>
<evidence type="ECO:0000259" key="3">
    <source>
        <dbReference type="Pfam" id="PF25954"/>
    </source>
</evidence>
<dbReference type="RefSeq" id="WP_091241055.1">
    <property type="nucleotide sequence ID" value="NZ_FNAG01000003.1"/>
</dbReference>
<dbReference type="Gene3D" id="1.10.287.470">
    <property type="entry name" value="Helix hairpin bin"/>
    <property type="match status" value="1"/>
</dbReference>
<keyword evidence="2" id="KW-0175">Coiled coil</keyword>
<dbReference type="STRING" id="265719.SAMN04488509_10360"/>
<dbReference type="InterPro" id="IPR058792">
    <property type="entry name" value="Beta-barrel_RND_2"/>
</dbReference>